<feature type="domain" description="DHHA1" evidence="7">
    <location>
        <begin position="356"/>
        <end position="449"/>
    </location>
</feature>
<name>A0A2K4ZEN2_9FIRM</name>
<dbReference type="Gene3D" id="3.90.1640.30">
    <property type="match status" value="1"/>
</dbReference>
<dbReference type="PANTHER" id="PTHR30255:SF2">
    <property type="entry name" value="SINGLE-STRANDED-DNA-SPECIFIC EXONUCLEASE RECJ"/>
    <property type="match status" value="1"/>
</dbReference>
<dbReference type="InterPro" id="IPR041122">
    <property type="entry name" value="RecJ_OB"/>
</dbReference>
<organism evidence="9 10">
    <name type="scientific">Acetatifactor muris</name>
    <dbReference type="NCBI Taxonomy" id="879566"/>
    <lineage>
        <taxon>Bacteria</taxon>
        <taxon>Bacillati</taxon>
        <taxon>Bacillota</taxon>
        <taxon>Clostridia</taxon>
        <taxon>Lachnospirales</taxon>
        <taxon>Lachnospiraceae</taxon>
        <taxon>Acetatifactor</taxon>
    </lineage>
</organism>
<dbReference type="RefSeq" id="WP_103238988.1">
    <property type="nucleotide sequence ID" value="NZ_JANJZD010000014.1"/>
</dbReference>
<dbReference type="NCBIfam" id="TIGR00644">
    <property type="entry name" value="recJ"/>
    <property type="match status" value="1"/>
</dbReference>
<reference evidence="9 10" key="1">
    <citation type="submission" date="2018-01" db="EMBL/GenBank/DDBJ databases">
        <authorList>
            <person name="Gaut B.S."/>
            <person name="Morton B.R."/>
            <person name="Clegg M.T."/>
            <person name="Duvall M.R."/>
        </authorList>
    </citation>
    <scope>NUCLEOTIDE SEQUENCE [LARGE SCALE GENOMIC DNA]</scope>
    <source>
        <strain evidence="9">GP69</strain>
    </source>
</reference>
<dbReference type="AlphaFoldDB" id="A0A2K4ZEN2"/>
<dbReference type="Proteomes" id="UP000236311">
    <property type="component" value="Unassembled WGS sequence"/>
</dbReference>
<dbReference type="Pfam" id="PF01368">
    <property type="entry name" value="DHH"/>
    <property type="match status" value="1"/>
</dbReference>
<evidence type="ECO:0000259" key="7">
    <source>
        <dbReference type="Pfam" id="PF02272"/>
    </source>
</evidence>
<evidence type="ECO:0000313" key="9">
    <source>
        <dbReference type="EMBL" id="SOY28922.1"/>
    </source>
</evidence>
<dbReference type="GO" id="GO:0008409">
    <property type="term" value="F:5'-3' exonuclease activity"/>
    <property type="evidence" value="ECO:0007669"/>
    <property type="project" value="InterPro"/>
</dbReference>
<keyword evidence="5 9" id="KW-0269">Exonuclease</keyword>
<dbReference type="Gene3D" id="3.10.310.30">
    <property type="match status" value="1"/>
</dbReference>
<keyword evidence="3" id="KW-0540">Nuclease</keyword>
<dbReference type="OrthoDB" id="9809852at2"/>
<protein>
    <recommendedName>
        <fullName evidence="2">Single-stranded-DNA-specific exonuclease RecJ</fullName>
    </recommendedName>
</protein>
<dbReference type="EMBL" id="OFSM01000007">
    <property type="protein sequence ID" value="SOY28922.1"/>
    <property type="molecule type" value="Genomic_DNA"/>
</dbReference>
<sequence>MEKWYVATKKADFDRWAAEFHISPVVARVLRNRDLTEEAEVEKFLYGTLEDSYSPWLLKDMDRAVEELCRAVEAGTFIRVIGDYDVDGICSSYILTRAIQLLGGKVDTAIPHRIHDGYGLNDHLIEVAGQDGVGLIVTCDNGIAAASQIALANSMGIRVIVTDHHEVPFVQEESGRKEILPPALAVIDPKQERCGYPFPGICGGVVAYKMAAALAERTHSRALGEAMEELLEFAALSTVCDVMELKGENRILVKEGLKRLRHSRNQGIRALMEVNGIEPERLSAYHLGFVIGPCLNATGRLDTARRALELLQSRSKAEAMSAAGELKELNDSRKNLTLKGLEQAERYIGEHHMEQDKVMVIFLPEVHESLAGIIAGRVKERYNHPVFILTRGEEGVKGSGRSVEGYHMYEAMTETAHYFTKFGGHAMAAGLSMKEEDIGALRRELNEKCALQPEDFIPKVHIDVPMPLDYADERIAEELELLEPFGVGNPRPLFAQKELIFRGGYKMGANKTCARYRVTTPGGAEKQLVFFGDLEAFGNFLEEKYGAGAVEALYSGRGNFPVSVAYQLGKNIYRGRAELQYIMQHYI</sequence>
<keyword evidence="10" id="KW-1185">Reference proteome</keyword>
<comment type="similarity">
    <text evidence="1">Belongs to the RecJ family.</text>
</comment>
<dbReference type="PANTHER" id="PTHR30255">
    <property type="entry name" value="SINGLE-STRANDED-DNA-SPECIFIC EXONUCLEASE RECJ"/>
    <property type="match status" value="1"/>
</dbReference>
<dbReference type="InterPro" id="IPR038763">
    <property type="entry name" value="DHH_sf"/>
</dbReference>
<proteinExistence type="inferred from homology"/>
<evidence type="ECO:0000256" key="5">
    <source>
        <dbReference type="ARBA" id="ARBA00022839"/>
    </source>
</evidence>
<dbReference type="Pfam" id="PF17768">
    <property type="entry name" value="RecJ_OB"/>
    <property type="match status" value="1"/>
</dbReference>
<dbReference type="Pfam" id="PF02272">
    <property type="entry name" value="DHHA1"/>
    <property type="match status" value="1"/>
</dbReference>
<gene>
    <name evidence="9" type="primary">recJ</name>
    <name evidence="9" type="ORF">AMURIS_01637</name>
</gene>
<evidence type="ECO:0000256" key="4">
    <source>
        <dbReference type="ARBA" id="ARBA00022801"/>
    </source>
</evidence>
<evidence type="ECO:0000313" key="10">
    <source>
        <dbReference type="Proteomes" id="UP000236311"/>
    </source>
</evidence>
<evidence type="ECO:0000259" key="8">
    <source>
        <dbReference type="Pfam" id="PF17768"/>
    </source>
</evidence>
<feature type="domain" description="RecJ OB" evidence="8">
    <location>
        <begin position="462"/>
        <end position="584"/>
    </location>
</feature>
<evidence type="ECO:0000256" key="1">
    <source>
        <dbReference type="ARBA" id="ARBA00005915"/>
    </source>
</evidence>
<feature type="domain" description="DDH" evidence="6">
    <location>
        <begin position="78"/>
        <end position="234"/>
    </location>
</feature>
<dbReference type="InterPro" id="IPR051673">
    <property type="entry name" value="SSDNA_exonuclease_RecJ"/>
</dbReference>
<dbReference type="InterPro" id="IPR001667">
    <property type="entry name" value="DDH_dom"/>
</dbReference>
<dbReference type="SUPFAM" id="SSF64182">
    <property type="entry name" value="DHH phosphoesterases"/>
    <property type="match status" value="1"/>
</dbReference>
<dbReference type="InterPro" id="IPR003156">
    <property type="entry name" value="DHHA1_dom"/>
</dbReference>
<dbReference type="GO" id="GO:0006281">
    <property type="term" value="P:DNA repair"/>
    <property type="evidence" value="ECO:0007669"/>
    <property type="project" value="InterPro"/>
</dbReference>
<dbReference type="InterPro" id="IPR004610">
    <property type="entry name" value="RecJ"/>
</dbReference>
<evidence type="ECO:0000256" key="2">
    <source>
        <dbReference type="ARBA" id="ARBA00019841"/>
    </source>
</evidence>
<keyword evidence="4 9" id="KW-0378">Hydrolase</keyword>
<evidence type="ECO:0000256" key="3">
    <source>
        <dbReference type="ARBA" id="ARBA00022722"/>
    </source>
</evidence>
<evidence type="ECO:0000259" key="6">
    <source>
        <dbReference type="Pfam" id="PF01368"/>
    </source>
</evidence>
<dbReference type="GO" id="GO:0006310">
    <property type="term" value="P:DNA recombination"/>
    <property type="evidence" value="ECO:0007669"/>
    <property type="project" value="InterPro"/>
</dbReference>
<accession>A0A2K4ZEN2</accession>
<dbReference type="GO" id="GO:0003676">
    <property type="term" value="F:nucleic acid binding"/>
    <property type="evidence" value="ECO:0007669"/>
    <property type="project" value="InterPro"/>
</dbReference>